<evidence type="ECO:0000313" key="2">
    <source>
        <dbReference type="EMBL" id="PWJ29476.1"/>
    </source>
</evidence>
<name>A0A2Y9CA25_9FIRM</name>
<dbReference type="PANTHER" id="PTHR37299:SF4">
    <property type="entry name" value="TRANSCRIPTIONAL REGULATOR"/>
    <property type="match status" value="1"/>
</dbReference>
<dbReference type="SMART" id="SM00850">
    <property type="entry name" value="LytTR"/>
    <property type="match status" value="1"/>
</dbReference>
<accession>A0A2Y9CA25</accession>
<dbReference type="InterPro" id="IPR046947">
    <property type="entry name" value="LytR-like"/>
</dbReference>
<dbReference type="PANTHER" id="PTHR37299">
    <property type="entry name" value="TRANSCRIPTIONAL REGULATOR-RELATED"/>
    <property type="match status" value="1"/>
</dbReference>
<dbReference type="OrthoDB" id="9808614at2"/>
<protein>
    <submittedName>
        <fullName evidence="2">LytTR family transcriptional regulator</fullName>
    </submittedName>
</protein>
<dbReference type="Gene3D" id="2.40.50.1020">
    <property type="entry name" value="LytTr DNA-binding domain"/>
    <property type="match status" value="1"/>
</dbReference>
<proteinExistence type="predicted"/>
<dbReference type="GO" id="GO:0003677">
    <property type="term" value="F:DNA binding"/>
    <property type="evidence" value="ECO:0007669"/>
    <property type="project" value="InterPro"/>
</dbReference>
<gene>
    <name evidence="2" type="ORF">A8806_106214</name>
</gene>
<dbReference type="EMBL" id="QGDL01000006">
    <property type="protein sequence ID" value="PWJ29476.1"/>
    <property type="molecule type" value="Genomic_DNA"/>
</dbReference>
<dbReference type="InterPro" id="IPR007492">
    <property type="entry name" value="LytTR_DNA-bd_dom"/>
</dbReference>
<dbReference type="AlphaFoldDB" id="A0A2Y9CA25"/>
<dbReference type="RefSeq" id="WP_109731321.1">
    <property type="nucleotide sequence ID" value="NZ_BAAACK010000026.1"/>
</dbReference>
<evidence type="ECO:0000259" key="1">
    <source>
        <dbReference type="PROSITE" id="PS50930"/>
    </source>
</evidence>
<feature type="domain" description="HTH LytTR-type" evidence="1">
    <location>
        <begin position="44"/>
        <end position="147"/>
    </location>
</feature>
<dbReference type="PROSITE" id="PS50930">
    <property type="entry name" value="HTH_LYTTR"/>
    <property type="match status" value="1"/>
</dbReference>
<dbReference type="Pfam" id="PF04397">
    <property type="entry name" value="LytTR"/>
    <property type="match status" value="1"/>
</dbReference>
<organism evidence="2 3">
    <name type="scientific">Faecalicatena orotica</name>
    <dbReference type="NCBI Taxonomy" id="1544"/>
    <lineage>
        <taxon>Bacteria</taxon>
        <taxon>Bacillati</taxon>
        <taxon>Bacillota</taxon>
        <taxon>Clostridia</taxon>
        <taxon>Lachnospirales</taxon>
        <taxon>Lachnospiraceae</taxon>
        <taxon>Faecalicatena</taxon>
    </lineage>
</organism>
<evidence type="ECO:0000313" key="3">
    <source>
        <dbReference type="Proteomes" id="UP000245845"/>
    </source>
</evidence>
<keyword evidence="3" id="KW-1185">Reference proteome</keyword>
<reference evidence="2 3" key="1">
    <citation type="submission" date="2018-05" db="EMBL/GenBank/DDBJ databases">
        <title>The Hungate 1000. A catalogue of reference genomes from the rumen microbiome.</title>
        <authorList>
            <person name="Kelly W."/>
        </authorList>
    </citation>
    <scope>NUCLEOTIDE SEQUENCE [LARGE SCALE GENOMIC DNA]</scope>
    <source>
        <strain evidence="2 3">NLAE-zl-C242</strain>
    </source>
</reference>
<sequence>MKVEIEKIDKEKLETARLMVHEEDESIRRLSGFIERENYKHMLLSCYKDDEIHQVKCREIFYIESLMEVQYIHMNGEIYCTRKRLYELERILPVEFVRASKSVLLNTAKVERYKPIPGGIMMAEFENGDSTYISRKYLKGLRAQIKEGLL</sequence>
<comment type="caution">
    <text evidence="2">The sequence shown here is derived from an EMBL/GenBank/DDBJ whole genome shotgun (WGS) entry which is preliminary data.</text>
</comment>
<dbReference type="Proteomes" id="UP000245845">
    <property type="component" value="Unassembled WGS sequence"/>
</dbReference>
<dbReference type="GO" id="GO:0000156">
    <property type="term" value="F:phosphorelay response regulator activity"/>
    <property type="evidence" value="ECO:0007669"/>
    <property type="project" value="InterPro"/>
</dbReference>